<evidence type="ECO:0000256" key="4">
    <source>
        <dbReference type="ARBA" id="ARBA00022692"/>
    </source>
</evidence>
<dbReference type="InterPro" id="IPR035906">
    <property type="entry name" value="MetI-like_sf"/>
</dbReference>
<feature type="transmembrane region" description="Helical" evidence="7">
    <location>
        <begin position="129"/>
        <end position="149"/>
    </location>
</feature>
<dbReference type="Gene3D" id="1.10.3720.10">
    <property type="entry name" value="MetI-like"/>
    <property type="match status" value="1"/>
</dbReference>
<organism evidence="9 10">
    <name type="scientific">Pseudovibrio ascidiaceicola</name>
    <dbReference type="NCBI Taxonomy" id="285279"/>
    <lineage>
        <taxon>Bacteria</taxon>
        <taxon>Pseudomonadati</taxon>
        <taxon>Pseudomonadota</taxon>
        <taxon>Alphaproteobacteria</taxon>
        <taxon>Hyphomicrobiales</taxon>
        <taxon>Stappiaceae</taxon>
        <taxon>Pseudovibrio</taxon>
    </lineage>
</organism>
<comment type="caution">
    <text evidence="9">The sequence shown here is derived from an EMBL/GenBank/DDBJ whole genome shotgun (WGS) entry which is preliminary data.</text>
</comment>
<feature type="transmembrane region" description="Helical" evidence="7">
    <location>
        <begin position="94"/>
        <end position="117"/>
    </location>
</feature>
<feature type="domain" description="ABC transmembrane type-1" evidence="8">
    <location>
        <begin position="91"/>
        <end position="306"/>
    </location>
</feature>
<keyword evidence="5 7" id="KW-1133">Transmembrane helix</keyword>
<dbReference type="EMBL" id="FOSK01000007">
    <property type="protein sequence ID" value="SFK62259.1"/>
    <property type="molecule type" value="Genomic_DNA"/>
</dbReference>
<dbReference type="InterPro" id="IPR000515">
    <property type="entry name" value="MetI-like"/>
</dbReference>
<proteinExistence type="inferred from homology"/>
<evidence type="ECO:0000313" key="10">
    <source>
        <dbReference type="Proteomes" id="UP000199598"/>
    </source>
</evidence>
<dbReference type="PANTHER" id="PTHR30193">
    <property type="entry name" value="ABC TRANSPORTER PERMEASE PROTEIN"/>
    <property type="match status" value="1"/>
</dbReference>
<dbReference type="Proteomes" id="UP000199598">
    <property type="component" value="Unassembled WGS sequence"/>
</dbReference>
<feature type="transmembrane region" description="Helical" evidence="7">
    <location>
        <begin position="283"/>
        <end position="307"/>
    </location>
</feature>
<comment type="similarity">
    <text evidence="7">Belongs to the binding-protein-dependent transport system permease family.</text>
</comment>
<evidence type="ECO:0000256" key="2">
    <source>
        <dbReference type="ARBA" id="ARBA00022448"/>
    </source>
</evidence>
<evidence type="ECO:0000256" key="1">
    <source>
        <dbReference type="ARBA" id="ARBA00004651"/>
    </source>
</evidence>
<keyword evidence="3" id="KW-1003">Cell membrane</keyword>
<sequence>MVDQTNSSVAMAADYAMPTAVKPDLRTRLQNLIPKLVLSPSLALILVFVYGFIIFSVYLSFTGSRILPVYDWVGLENYEKLFRLRHWSIAIKNLGIFAGLYIAICTAIGLSLAIFLDQKIRGEGFLRPIFLYPMALSFIVTGTAWKWFLDPGIGLEHTMHLWGWESFEFNWIKDRNFAIYTVVIAAVWQTSGFVMAMFLAGLRGIDNEILKAAQIDGASNWNMYRRIIIPQLRPAFLSAFVILSHLAIKSYDLVVALTGGGPGRATEVPATFMYSYTFTRNQMGIGASSAVIMLMTIAAIMVPYLYAELREKK</sequence>
<dbReference type="CDD" id="cd06261">
    <property type="entry name" value="TM_PBP2"/>
    <property type="match status" value="1"/>
</dbReference>
<protein>
    <submittedName>
        <fullName evidence="9">Carbohydrate ABC transporter membrane protein 1, CUT1 family (TC 3.A.1.1.-)</fullName>
    </submittedName>
</protein>
<evidence type="ECO:0000259" key="8">
    <source>
        <dbReference type="PROSITE" id="PS50928"/>
    </source>
</evidence>
<evidence type="ECO:0000256" key="5">
    <source>
        <dbReference type="ARBA" id="ARBA00022989"/>
    </source>
</evidence>
<evidence type="ECO:0000256" key="7">
    <source>
        <dbReference type="RuleBase" id="RU363032"/>
    </source>
</evidence>
<keyword evidence="2 7" id="KW-0813">Transport</keyword>
<dbReference type="PANTHER" id="PTHR30193:SF42">
    <property type="entry name" value="ABC TRANSPORTER PERMEASE PROTEIN"/>
    <property type="match status" value="1"/>
</dbReference>
<name>A0A1I4B2Y5_9HYPH</name>
<keyword evidence="4 7" id="KW-0812">Transmembrane</keyword>
<feature type="transmembrane region" description="Helical" evidence="7">
    <location>
        <begin position="36"/>
        <end position="61"/>
    </location>
</feature>
<evidence type="ECO:0000256" key="3">
    <source>
        <dbReference type="ARBA" id="ARBA00022475"/>
    </source>
</evidence>
<dbReference type="PROSITE" id="PS50928">
    <property type="entry name" value="ABC_TM1"/>
    <property type="match status" value="1"/>
</dbReference>
<evidence type="ECO:0000256" key="6">
    <source>
        <dbReference type="ARBA" id="ARBA00023136"/>
    </source>
</evidence>
<keyword evidence="10" id="KW-1185">Reference proteome</keyword>
<accession>A0A1I4B2Y5</accession>
<feature type="transmembrane region" description="Helical" evidence="7">
    <location>
        <begin position="232"/>
        <end position="248"/>
    </location>
</feature>
<evidence type="ECO:0000313" key="9">
    <source>
        <dbReference type="EMBL" id="SFK62259.1"/>
    </source>
</evidence>
<comment type="subcellular location">
    <subcellularLocation>
        <location evidence="1 7">Cell membrane</location>
        <topology evidence="1 7">Multi-pass membrane protein</topology>
    </subcellularLocation>
</comment>
<dbReference type="SUPFAM" id="SSF161098">
    <property type="entry name" value="MetI-like"/>
    <property type="match status" value="1"/>
</dbReference>
<dbReference type="InterPro" id="IPR051393">
    <property type="entry name" value="ABC_transporter_permease"/>
</dbReference>
<feature type="transmembrane region" description="Helical" evidence="7">
    <location>
        <begin position="177"/>
        <end position="202"/>
    </location>
</feature>
<gene>
    <name evidence="9" type="ORF">SAMN04488518_10752</name>
</gene>
<dbReference type="Pfam" id="PF00528">
    <property type="entry name" value="BPD_transp_1"/>
    <property type="match status" value="1"/>
</dbReference>
<reference evidence="9 10" key="1">
    <citation type="submission" date="2016-10" db="EMBL/GenBank/DDBJ databases">
        <authorList>
            <person name="Varghese N."/>
            <person name="Submissions S."/>
        </authorList>
    </citation>
    <scope>NUCLEOTIDE SEQUENCE [LARGE SCALE GENOMIC DNA]</scope>
    <source>
        <strain evidence="9 10">DSM 16392</strain>
    </source>
</reference>
<keyword evidence="6 7" id="KW-0472">Membrane</keyword>